<dbReference type="PANTHER" id="PTHR43384:SF14">
    <property type="entry name" value="ESX-1 SECRETION-ASSOCIATED PROTEIN ESPI"/>
    <property type="match status" value="1"/>
</dbReference>
<comment type="caution">
    <text evidence="3">The sequence shown here is derived from an EMBL/GenBank/DDBJ whole genome shotgun (WGS) entry which is preliminary data.</text>
</comment>
<feature type="region of interest" description="Disordered" evidence="1">
    <location>
        <begin position="1"/>
        <end position="126"/>
    </location>
</feature>
<accession>A0ABS7NR08</accession>
<dbReference type="InterPro" id="IPR027417">
    <property type="entry name" value="P-loop_NTPase"/>
</dbReference>
<feature type="domain" description="CobQ/CobB/MinD/ParA nucleotide binding" evidence="2">
    <location>
        <begin position="164"/>
        <end position="312"/>
    </location>
</feature>
<protein>
    <submittedName>
        <fullName evidence="3">MinD/ParA family protein</fullName>
    </submittedName>
</protein>
<dbReference type="InterPro" id="IPR050625">
    <property type="entry name" value="ParA/MinD_ATPase"/>
</dbReference>
<dbReference type="Gene3D" id="3.40.50.300">
    <property type="entry name" value="P-loop containing nucleotide triphosphate hydrolases"/>
    <property type="match status" value="1"/>
</dbReference>
<sequence length="423" mass="44707">MTRFDPARFDGANSAWLPPEPARPTEPTGSTAGEAYPYGAGRADPHGAGHADPHGAGHADPYGAGRANDGRPGDGRPFPDHTRQGSPPENDAAREFPPPGPQGHGPARRAAPLGTGPSTDASPRSGAWRRAVDAMLGRRASVTEVRRQNLHDRITQPVTGDYRIALLSLKGGVGKTTVTVGLGSVLASLRGDNVVAVDANPDFGTLGERVPRQTTSTVRDLLAARPYIRSYADVRLHTSQSSSRLEVVAGERDPAASEAFTDRDYRAVVETLCTHYGIVLTDCGTGIMHSAMDGVLSLAHALVLVSSPAVDGARSAAATLDWLGLHGYAHLVERTVVVVSANRPGAASIDMEELTRHFLARCRAVVVIPFDEHLAEGSVVELDRLRPRTRDAFVELAAMMADDFPAAGGRHAVPAAPDGLRAW</sequence>
<dbReference type="SUPFAM" id="SSF52540">
    <property type="entry name" value="P-loop containing nucleoside triphosphate hydrolases"/>
    <property type="match status" value="1"/>
</dbReference>
<dbReference type="PANTHER" id="PTHR43384">
    <property type="entry name" value="SEPTUM SITE-DETERMINING PROTEIN MIND HOMOLOG, CHLOROPLASTIC-RELATED"/>
    <property type="match status" value="1"/>
</dbReference>
<reference evidence="3 4" key="1">
    <citation type="submission" date="2020-06" db="EMBL/GenBank/DDBJ databases">
        <title>Taxonomy, biology and ecology of Rhodococcus bacteria occurring in California pistachio and other woody hosts as revealed by genome sequence analyses.</title>
        <authorList>
            <person name="Gai Y."/>
            <person name="Riely B."/>
        </authorList>
    </citation>
    <scope>NUCLEOTIDE SEQUENCE [LARGE SCALE GENOMIC DNA]</scope>
    <source>
        <strain evidence="3 4">BP-284</strain>
    </source>
</reference>
<feature type="compositionally biased region" description="Basic and acidic residues" evidence="1">
    <location>
        <begin position="68"/>
        <end position="83"/>
    </location>
</feature>
<dbReference type="Pfam" id="PF01656">
    <property type="entry name" value="CbiA"/>
    <property type="match status" value="1"/>
</dbReference>
<dbReference type="Proteomes" id="UP001520140">
    <property type="component" value="Unassembled WGS sequence"/>
</dbReference>
<name>A0ABS7NR08_9NOCA</name>
<evidence type="ECO:0000259" key="2">
    <source>
        <dbReference type="Pfam" id="PF01656"/>
    </source>
</evidence>
<dbReference type="EMBL" id="JABUKG010000005">
    <property type="protein sequence ID" value="MBY6320435.1"/>
    <property type="molecule type" value="Genomic_DNA"/>
</dbReference>
<keyword evidence="4" id="KW-1185">Reference proteome</keyword>
<feature type="compositionally biased region" description="Basic and acidic residues" evidence="1">
    <location>
        <begin position="43"/>
        <end position="57"/>
    </location>
</feature>
<gene>
    <name evidence="3" type="ORF">HQ605_06365</name>
</gene>
<evidence type="ECO:0000313" key="3">
    <source>
        <dbReference type="EMBL" id="MBY6320435.1"/>
    </source>
</evidence>
<evidence type="ECO:0000313" key="4">
    <source>
        <dbReference type="Proteomes" id="UP001520140"/>
    </source>
</evidence>
<dbReference type="RefSeq" id="WP_082833799.1">
    <property type="nucleotide sequence ID" value="NZ_JABUKE010000006.1"/>
</dbReference>
<dbReference type="InterPro" id="IPR002586">
    <property type="entry name" value="CobQ/CobB/MinD/ParA_Nub-bd_dom"/>
</dbReference>
<proteinExistence type="predicted"/>
<organism evidence="3 4">
    <name type="scientific">Rhodococcoides kroppenstedtii</name>
    <dbReference type="NCBI Taxonomy" id="293050"/>
    <lineage>
        <taxon>Bacteria</taxon>
        <taxon>Bacillati</taxon>
        <taxon>Actinomycetota</taxon>
        <taxon>Actinomycetes</taxon>
        <taxon>Mycobacteriales</taxon>
        <taxon>Nocardiaceae</taxon>
        <taxon>Rhodococcoides</taxon>
    </lineage>
</organism>
<evidence type="ECO:0000256" key="1">
    <source>
        <dbReference type="SAM" id="MobiDB-lite"/>
    </source>
</evidence>